<dbReference type="InterPro" id="IPR036291">
    <property type="entry name" value="NAD(P)-bd_dom_sf"/>
</dbReference>
<feature type="domain" description="D-isomer specific 2-hydroxyacid dehydrogenase NAD-binding" evidence="5">
    <location>
        <begin position="153"/>
        <end position="332"/>
    </location>
</feature>
<evidence type="ECO:0000256" key="3">
    <source>
        <dbReference type="RuleBase" id="RU003719"/>
    </source>
</evidence>
<dbReference type="Pfam" id="PF02826">
    <property type="entry name" value="2-Hacid_dh_C"/>
    <property type="match status" value="1"/>
</dbReference>
<dbReference type="InterPro" id="IPR006140">
    <property type="entry name" value="D-isomer_DH_NAD-bd"/>
</dbReference>
<evidence type="ECO:0000256" key="1">
    <source>
        <dbReference type="ARBA" id="ARBA00023002"/>
    </source>
</evidence>
<dbReference type="CDD" id="cd05301">
    <property type="entry name" value="GDH"/>
    <property type="match status" value="1"/>
</dbReference>
<reference evidence="7" key="1">
    <citation type="submission" date="2025-08" db="UniProtKB">
        <authorList>
            <consortium name="RefSeq"/>
        </authorList>
    </citation>
    <scope>IDENTIFICATION</scope>
    <source>
        <tissue evidence="7">Entire body</tissue>
    </source>
</reference>
<dbReference type="GO" id="GO:0008465">
    <property type="term" value="F:hydroxypyruvate reductase (NADH) activity"/>
    <property type="evidence" value="ECO:0007669"/>
    <property type="project" value="TreeGrafter"/>
</dbReference>
<proteinExistence type="inferred from homology"/>
<dbReference type="RefSeq" id="XP_018323796.2">
    <property type="nucleotide sequence ID" value="XM_018468294.2"/>
</dbReference>
<dbReference type="SUPFAM" id="SSF52283">
    <property type="entry name" value="Formate/glycerate dehydrogenase catalytic domain-like"/>
    <property type="match status" value="1"/>
</dbReference>
<evidence type="ECO:0000259" key="5">
    <source>
        <dbReference type="Pfam" id="PF02826"/>
    </source>
</evidence>
<organism evidence="6 7">
    <name type="scientific">Agrilus planipennis</name>
    <name type="common">Emerald ash borer</name>
    <name type="synonym">Agrilus marcopoli</name>
    <dbReference type="NCBI Taxonomy" id="224129"/>
    <lineage>
        <taxon>Eukaryota</taxon>
        <taxon>Metazoa</taxon>
        <taxon>Ecdysozoa</taxon>
        <taxon>Arthropoda</taxon>
        <taxon>Hexapoda</taxon>
        <taxon>Insecta</taxon>
        <taxon>Pterygota</taxon>
        <taxon>Neoptera</taxon>
        <taxon>Endopterygota</taxon>
        <taxon>Coleoptera</taxon>
        <taxon>Polyphaga</taxon>
        <taxon>Elateriformia</taxon>
        <taxon>Buprestoidea</taxon>
        <taxon>Buprestidae</taxon>
        <taxon>Agrilinae</taxon>
        <taxon>Agrilus</taxon>
    </lineage>
</organism>
<keyword evidence="1 3" id="KW-0560">Oxidoreductase</keyword>
<dbReference type="PROSITE" id="PS00671">
    <property type="entry name" value="D_2_HYDROXYACID_DH_3"/>
    <property type="match status" value="1"/>
</dbReference>
<dbReference type="PANTHER" id="PTHR10996:SF277">
    <property type="entry name" value="GLYOXYLATE REDUCTASE_HYDROXYPYRUVATE REDUCTASE"/>
    <property type="match status" value="1"/>
</dbReference>
<name>A0A1W4WIM2_AGRPL</name>
<dbReference type="InterPro" id="IPR029752">
    <property type="entry name" value="D-isomer_DH_CS1"/>
</dbReference>
<evidence type="ECO:0000313" key="7">
    <source>
        <dbReference type="RefSeq" id="XP_018323796.2"/>
    </source>
</evidence>
<evidence type="ECO:0000313" key="6">
    <source>
        <dbReference type="Proteomes" id="UP000192223"/>
    </source>
</evidence>
<feature type="domain" description="D-isomer specific 2-hydroxyacid dehydrogenase catalytic" evidence="4">
    <location>
        <begin position="47"/>
        <end position="362"/>
    </location>
</feature>
<dbReference type="KEGG" id="apln:108736029"/>
<dbReference type="InParanoid" id="A0A1W4WIM2"/>
<dbReference type="FunCoup" id="A0A1W4WIM2">
    <property type="interactions" value="915"/>
</dbReference>
<keyword evidence="6" id="KW-1185">Reference proteome</keyword>
<gene>
    <name evidence="7" type="primary">LOC108736029</name>
</gene>
<dbReference type="InterPro" id="IPR029753">
    <property type="entry name" value="D-isomer_DH_CS"/>
</dbReference>
<dbReference type="Pfam" id="PF00389">
    <property type="entry name" value="2-Hacid_dh"/>
    <property type="match status" value="1"/>
</dbReference>
<dbReference type="AlphaFoldDB" id="A0A1W4WIM2"/>
<dbReference type="Gene3D" id="3.40.50.720">
    <property type="entry name" value="NAD(P)-binding Rossmann-like Domain"/>
    <property type="match status" value="2"/>
</dbReference>
<dbReference type="PROSITE" id="PS00065">
    <property type="entry name" value="D_2_HYDROXYACID_DH_1"/>
    <property type="match status" value="1"/>
</dbReference>
<accession>A0A1W4WIM2</accession>
<dbReference type="STRING" id="224129.A0A1W4WIM2"/>
<comment type="similarity">
    <text evidence="3">Belongs to the D-isomer specific 2-hydroxyacid dehydrogenase family.</text>
</comment>
<dbReference type="OrthoDB" id="298012at2759"/>
<protein>
    <recommendedName>
        <fullName evidence="2">Glyoxylate reductase/hydroxypyruvate reductase</fullName>
    </recommendedName>
</protein>
<dbReference type="GO" id="GO:0051287">
    <property type="term" value="F:NAD binding"/>
    <property type="evidence" value="ECO:0007669"/>
    <property type="project" value="InterPro"/>
</dbReference>
<dbReference type="GO" id="GO:0030267">
    <property type="term" value="F:glyoxylate reductase (NADPH) activity"/>
    <property type="evidence" value="ECO:0007669"/>
    <property type="project" value="TreeGrafter"/>
</dbReference>
<dbReference type="SUPFAM" id="SSF51735">
    <property type="entry name" value="NAD(P)-binding Rossmann-fold domains"/>
    <property type="match status" value="1"/>
</dbReference>
<evidence type="ECO:0000256" key="2">
    <source>
        <dbReference type="ARBA" id="ARBA00073306"/>
    </source>
</evidence>
<dbReference type="FunFam" id="3.40.50.720:FF:000026">
    <property type="entry name" value="Glyoxylate/hydroxypyruvate reductase B"/>
    <property type="match status" value="1"/>
</dbReference>
<dbReference type="Proteomes" id="UP000192223">
    <property type="component" value="Unplaced"/>
</dbReference>
<dbReference type="GO" id="GO:0005829">
    <property type="term" value="C:cytosol"/>
    <property type="evidence" value="ECO:0007669"/>
    <property type="project" value="TreeGrafter"/>
</dbReference>
<sequence length="367" mass="40999">MFLKKNYINLFNLTVSQIIRKRITFSAPAALYHHRVYDMEKKPDHSVFITTKIDEEAKKILKDANFDVHEWTAPEPIPKNNLIRELEGKDALFCTLNDKVDDEVLSKVGTKLKVIATMSVGYDHLSLKDIKTRNIKIGYTPGILTEATAELTLALLLATSRRLFEANNAVKNGEWHAWAPYWMCGPGIKGSTIGIVGLGRIGQQVARLIKPFNPKSIIFYSRSLKEVQSKILNLVQVDFETLLKDSDFIILTCALTDETKNLFNDKAFSKMKKNAVFINTSRGGIVDQGALVKALKSNLIFGAGLDVMTPEPLPLNHELLQLKNCVILPHIGSAAIQTRQEMAKITVQNIIAAIKDEPMPSELIVDC</sequence>
<dbReference type="GeneID" id="108736029"/>
<dbReference type="PANTHER" id="PTHR10996">
    <property type="entry name" value="2-HYDROXYACID DEHYDROGENASE-RELATED"/>
    <property type="match status" value="1"/>
</dbReference>
<evidence type="ECO:0000259" key="4">
    <source>
        <dbReference type="Pfam" id="PF00389"/>
    </source>
</evidence>
<dbReference type="InterPro" id="IPR050223">
    <property type="entry name" value="D-isomer_2-hydroxyacid_DH"/>
</dbReference>
<dbReference type="InterPro" id="IPR006139">
    <property type="entry name" value="D-isomer_2_OHA_DH_cat_dom"/>
</dbReference>